<dbReference type="GO" id="GO:0000793">
    <property type="term" value="C:condensed chromosome"/>
    <property type="evidence" value="ECO:0007669"/>
    <property type="project" value="TreeGrafter"/>
</dbReference>
<feature type="region of interest" description="Disordered" evidence="2">
    <location>
        <begin position="621"/>
        <end position="683"/>
    </location>
</feature>
<feature type="compositionally biased region" description="Polar residues" evidence="2">
    <location>
        <begin position="715"/>
        <end position="730"/>
    </location>
</feature>
<keyword evidence="1" id="KW-0175">Coiled coil</keyword>
<dbReference type="PANTHER" id="PTHR43941:SF1">
    <property type="entry name" value="STRUCTURAL MAINTENANCE OF CHROMOSOMES PROTEIN 2"/>
    <property type="match status" value="1"/>
</dbReference>
<dbReference type="Proteomes" id="UP001310594">
    <property type="component" value="Unassembled WGS sequence"/>
</dbReference>
<feature type="coiled-coil region" evidence="1">
    <location>
        <begin position="111"/>
        <end position="145"/>
    </location>
</feature>
<organism evidence="3 4">
    <name type="scientific">Elasticomyces elasticus</name>
    <dbReference type="NCBI Taxonomy" id="574655"/>
    <lineage>
        <taxon>Eukaryota</taxon>
        <taxon>Fungi</taxon>
        <taxon>Dikarya</taxon>
        <taxon>Ascomycota</taxon>
        <taxon>Pezizomycotina</taxon>
        <taxon>Dothideomycetes</taxon>
        <taxon>Dothideomycetidae</taxon>
        <taxon>Mycosphaerellales</taxon>
        <taxon>Teratosphaeriaceae</taxon>
        <taxon>Elasticomyces</taxon>
    </lineage>
</organism>
<dbReference type="EMBL" id="JAVRQU010000005">
    <property type="protein sequence ID" value="KAK5702726.1"/>
    <property type="molecule type" value="Genomic_DNA"/>
</dbReference>
<dbReference type="GO" id="GO:0000796">
    <property type="term" value="C:condensin complex"/>
    <property type="evidence" value="ECO:0007669"/>
    <property type="project" value="TreeGrafter"/>
</dbReference>
<feature type="coiled-coil region" evidence="1">
    <location>
        <begin position="184"/>
        <end position="253"/>
    </location>
</feature>
<dbReference type="PANTHER" id="PTHR43941">
    <property type="entry name" value="STRUCTURAL MAINTENANCE OF CHROMOSOMES PROTEIN 2"/>
    <property type="match status" value="1"/>
</dbReference>
<feature type="region of interest" description="Disordered" evidence="2">
    <location>
        <begin position="477"/>
        <end position="513"/>
    </location>
</feature>
<evidence type="ECO:0000313" key="3">
    <source>
        <dbReference type="EMBL" id="KAK5702726.1"/>
    </source>
</evidence>
<evidence type="ECO:0000313" key="4">
    <source>
        <dbReference type="Proteomes" id="UP001310594"/>
    </source>
</evidence>
<gene>
    <name evidence="3" type="ORF">LTR97_003672</name>
</gene>
<protein>
    <submittedName>
        <fullName evidence="3">Uncharacterized protein</fullName>
    </submittedName>
</protein>
<proteinExistence type="predicted"/>
<dbReference type="GO" id="GO:0003682">
    <property type="term" value="F:chromatin binding"/>
    <property type="evidence" value="ECO:0007669"/>
    <property type="project" value="TreeGrafter"/>
</dbReference>
<feature type="region of interest" description="Disordered" evidence="2">
    <location>
        <begin position="715"/>
        <end position="765"/>
    </location>
</feature>
<dbReference type="GO" id="GO:0000785">
    <property type="term" value="C:chromatin"/>
    <property type="evidence" value="ECO:0007669"/>
    <property type="project" value="TreeGrafter"/>
</dbReference>
<feature type="compositionally biased region" description="Basic residues" evidence="2">
    <location>
        <begin position="385"/>
        <end position="394"/>
    </location>
</feature>
<feature type="region of interest" description="Disordered" evidence="2">
    <location>
        <begin position="558"/>
        <end position="584"/>
    </location>
</feature>
<feature type="region of interest" description="Disordered" evidence="2">
    <location>
        <begin position="365"/>
        <end position="421"/>
    </location>
</feature>
<evidence type="ECO:0000256" key="1">
    <source>
        <dbReference type="SAM" id="Coils"/>
    </source>
</evidence>
<feature type="compositionally biased region" description="Polar residues" evidence="2">
    <location>
        <begin position="641"/>
        <end position="663"/>
    </location>
</feature>
<comment type="caution">
    <text evidence="3">The sequence shown here is derived from an EMBL/GenBank/DDBJ whole genome shotgun (WGS) entry which is preliminary data.</text>
</comment>
<sequence>MGDTIQSFLELGASSIPYQRPVCCCGNEACVYLKQNATAVTALERDVRTAAQLGQARAGGLRCVVNACGVQLLPCRYACAMESTLSARSVEGMSPLMFSLQALLQRHETYIADSERERKAMTAHIEQLESEKVSLERKNATVIAENRDLLDQLEAINSAVTESDAHVTALQATLQSTQLELQKLASLAARTERLEQQLLEYEQEQATWETSLESKEHSERSAVRRWQHAERSLAGMQEQIERIEREAREERERHIEVVGRMERRHAVERELTTAAGRLKGAAAGKTMGDPGGTSIVSHFVKDILQDNANLQMGIVELREMLQTSNDEVEVLRRQMEDHQPAAASPEIVPAKKTDLRQELQRASSSELHVHHHYHAPTPGTTKTPTIRRAKKKRYGVLTPGHFTPPSGFSTPRSSVSYGTPSSAATILQQTAVSIPQGVSSGKRFSAQSNMTYHSMLSSSGPASPQSTTNRTSSIFDRVFSDGGHESSRPTTPGSDDFGSPLMAPIDSKRLPMGPLRTASAPVVHRRGISPGAGRGSVDSVLGTSLDSQLLANDAIPEEVEGEWENESSRTGEDAISPLSDDLLNPIHHNDNFYRPPLRRAASHESMISVSGMDIHTIKSRPSQLLGGHSSRPLATRAALSSAHTQATGTTATLSRPSDSSRNVLSGMATEQRRLASKSSSQGFGSKVGGWVFGRWGAAPAPTTSTAPVAASAALKSSVTPNPLSRTSTASGDPAPFDPEATPKKLKIRPPGINQSGPIMGFGPELKVAHPPVMRSLDAEALKMALSR</sequence>
<reference evidence="3" key="1">
    <citation type="submission" date="2023-08" db="EMBL/GenBank/DDBJ databases">
        <title>Black Yeasts Isolated from many extreme environments.</title>
        <authorList>
            <person name="Coleine C."/>
            <person name="Stajich J.E."/>
            <person name="Selbmann L."/>
        </authorList>
    </citation>
    <scope>NUCLEOTIDE SEQUENCE</scope>
    <source>
        <strain evidence="3">CCFEE 5810</strain>
    </source>
</reference>
<feature type="compositionally biased region" description="Basic and acidic residues" evidence="2">
    <location>
        <begin position="478"/>
        <end position="487"/>
    </location>
</feature>
<dbReference type="AlphaFoldDB" id="A0AAN7WBR5"/>
<evidence type="ECO:0000256" key="2">
    <source>
        <dbReference type="SAM" id="MobiDB-lite"/>
    </source>
</evidence>
<dbReference type="GO" id="GO:0007076">
    <property type="term" value="P:mitotic chromosome condensation"/>
    <property type="evidence" value="ECO:0007669"/>
    <property type="project" value="TreeGrafter"/>
</dbReference>
<accession>A0AAN7WBR5</accession>
<feature type="compositionally biased region" description="Polar residues" evidence="2">
    <location>
        <begin position="406"/>
        <end position="421"/>
    </location>
</feature>
<name>A0AAN7WBR5_9PEZI</name>